<evidence type="ECO:0000256" key="14">
    <source>
        <dbReference type="PIRSR" id="PIRSR004930-1"/>
    </source>
</evidence>
<evidence type="ECO:0000256" key="5">
    <source>
        <dbReference type="ARBA" id="ARBA00022490"/>
    </source>
</evidence>
<evidence type="ECO:0000259" key="15">
    <source>
        <dbReference type="PROSITE" id="PS51163"/>
    </source>
</evidence>
<dbReference type="InterPro" id="IPR010923">
    <property type="entry name" value="T(6)A37_SUA5"/>
</dbReference>
<evidence type="ECO:0000256" key="12">
    <source>
        <dbReference type="ARBA" id="ARBA00048366"/>
    </source>
</evidence>
<dbReference type="GO" id="GO:0061710">
    <property type="term" value="F:L-threonylcarbamoyladenylate synthase"/>
    <property type="evidence" value="ECO:0007669"/>
    <property type="project" value="UniProtKB-EC"/>
</dbReference>
<evidence type="ECO:0000256" key="7">
    <source>
        <dbReference type="ARBA" id="ARBA00022694"/>
    </source>
</evidence>
<organism evidence="16 17">
    <name type="scientific">Hyphomonas polymorpha PS728</name>
    <dbReference type="NCBI Taxonomy" id="1280954"/>
    <lineage>
        <taxon>Bacteria</taxon>
        <taxon>Pseudomonadati</taxon>
        <taxon>Pseudomonadota</taxon>
        <taxon>Alphaproteobacteria</taxon>
        <taxon>Hyphomonadales</taxon>
        <taxon>Hyphomonadaceae</taxon>
        <taxon>Hyphomonas</taxon>
    </lineage>
</organism>
<evidence type="ECO:0000256" key="13">
    <source>
        <dbReference type="PIRNR" id="PIRNR004930"/>
    </source>
</evidence>
<keyword evidence="10 13" id="KW-0067">ATP-binding</keyword>
<feature type="binding site" evidence="14">
    <location>
        <position position="55"/>
    </location>
    <ligand>
        <name>ATP</name>
        <dbReference type="ChEBI" id="CHEBI:30616"/>
    </ligand>
</feature>
<feature type="binding site" evidence="14">
    <location>
        <position position="139"/>
    </location>
    <ligand>
        <name>L-threonine</name>
        <dbReference type="ChEBI" id="CHEBI:57926"/>
    </ligand>
</feature>
<comment type="function">
    <text evidence="13">Required for the formation of a threonylcarbamoyl group on adenosine at position 37 (t(6)A37) in tRNAs that read codons beginning with adenine.</text>
</comment>
<evidence type="ECO:0000256" key="9">
    <source>
        <dbReference type="ARBA" id="ARBA00022741"/>
    </source>
</evidence>
<evidence type="ECO:0000256" key="11">
    <source>
        <dbReference type="ARBA" id="ARBA00029774"/>
    </source>
</evidence>
<dbReference type="GO" id="GO:0005524">
    <property type="term" value="F:ATP binding"/>
    <property type="evidence" value="ECO:0007669"/>
    <property type="project" value="UniProtKB-UniRule"/>
</dbReference>
<proteinExistence type="inferred from homology"/>
<comment type="similarity">
    <text evidence="2 13">Belongs to the SUA5 family.</text>
</comment>
<comment type="caution">
    <text evidence="16">The sequence shown here is derived from an EMBL/GenBank/DDBJ whole genome shotgun (WGS) entry which is preliminary data.</text>
</comment>
<evidence type="ECO:0000256" key="10">
    <source>
        <dbReference type="ARBA" id="ARBA00022840"/>
    </source>
</evidence>
<dbReference type="SUPFAM" id="SSF55821">
    <property type="entry name" value="YrdC/RibB"/>
    <property type="match status" value="1"/>
</dbReference>
<keyword evidence="8 13" id="KW-0548">Nucleotidyltransferase</keyword>
<dbReference type="AlphaFoldDB" id="A0A062VAD0"/>
<evidence type="ECO:0000256" key="1">
    <source>
        <dbReference type="ARBA" id="ARBA00004496"/>
    </source>
</evidence>
<dbReference type="Pfam" id="PF01300">
    <property type="entry name" value="Sua5_yciO_yrdC"/>
    <property type="match status" value="1"/>
</dbReference>
<feature type="domain" description="YrdC-like" evidence="15">
    <location>
        <begin position="10"/>
        <end position="197"/>
    </location>
</feature>
<feature type="binding site" evidence="14">
    <location>
        <position position="228"/>
    </location>
    <ligand>
        <name>ATP</name>
        <dbReference type="ChEBI" id="CHEBI:30616"/>
    </ligand>
</feature>
<keyword evidence="9 13" id="KW-0547">Nucleotide-binding</keyword>
<protein>
    <recommendedName>
        <fullName evidence="4 13">Threonylcarbamoyl-AMP synthase</fullName>
        <shortName evidence="13">TC-AMP synthase</shortName>
        <ecNumber evidence="3 13">2.7.7.87</ecNumber>
    </recommendedName>
    <alternativeName>
        <fullName evidence="11 13">L-threonylcarbamoyladenylate synthase</fullName>
    </alternativeName>
</protein>
<dbReference type="Pfam" id="PF03481">
    <property type="entry name" value="Sua5_C"/>
    <property type="match status" value="1"/>
</dbReference>
<dbReference type="GO" id="GO:0008033">
    <property type="term" value="P:tRNA processing"/>
    <property type="evidence" value="ECO:0007669"/>
    <property type="project" value="UniProtKB-KW"/>
</dbReference>
<dbReference type="GO" id="GO:0005737">
    <property type="term" value="C:cytoplasm"/>
    <property type="evidence" value="ECO:0007669"/>
    <property type="project" value="UniProtKB-SubCell"/>
</dbReference>
<dbReference type="InterPro" id="IPR050156">
    <property type="entry name" value="TC-AMP_synthase_SUA5"/>
</dbReference>
<dbReference type="Proteomes" id="UP000027100">
    <property type="component" value="Unassembled WGS sequence"/>
</dbReference>
<gene>
    <name evidence="16" type="ORF">HPO_06958</name>
</gene>
<dbReference type="GO" id="GO:0006450">
    <property type="term" value="P:regulation of translational fidelity"/>
    <property type="evidence" value="ECO:0007669"/>
    <property type="project" value="TreeGrafter"/>
</dbReference>
<dbReference type="GO" id="GO:0003725">
    <property type="term" value="F:double-stranded RNA binding"/>
    <property type="evidence" value="ECO:0007669"/>
    <property type="project" value="UniProtKB-UniRule"/>
</dbReference>
<keyword evidence="6 13" id="KW-0808">Transferase</keyword>
<keyword evidence="5 13" id="KW-0963">Cytoplasm</keyword>
<dbReference type="InterPro" id="IPR017945">
    <property type="entry name" value="DHBP_synth_RibB-like_a/b_dom"/>
</dbReference>
<dbReference type="RefSeq" id="WP_035596160.1">
    <property type="nucleotide sequence ID" value="NZ_ARYM01000006.1"/>
</dbReference>
<evidence type="ECO:0000256" key="2">
    <source>
        <dbReference type="ARBA" id="ARBA00007663"/>
    </source>
</evidence>
<accession>A0A062VAD0</accession>
<evidence type="ECO:0000256" key="4">
    <source>
        <dbReference type="ARBA" id="ARBA00015492"/>
    </source>
</evidence>
<dbReference type="PROSITE" id="PS51163">
    <property type="entry name" value="YRDC"/>
    <property type="match status" value="1"/>
</dbReference>
<dbReference type="STRING" id="1280954.HPO_06958"/>
<dbReference type="eggNOG" id="COG0009">
    <property type="taxonomic scope" value="Bacteria"/>
</dbReference>
<comment type="subcellular location">
    <subcellularLocation>
        <location evidence="1 13">Cytoplasm</location>
    </subcellularLocation>
</comment>
<evidence type="ECO:0000256" key="8">
    <source>
        <dbReference type="ARBA" id="ARBA00022695"/>
    </source>
</evidence>
<dbReference type="PANTHER" id="PTHR17490">
    <property type="entry name" value="SUA5"/>
    <property type="match status" value="1"/>
</dbReference>
<dbReference type="GO" id="GO:0000049">
    <property type="term" value="F:tRNA binding"/>
    <property type="evidence" value="ECO:0007669"/>
    <property type="project" value="TreeGrafter"/>
</dbReference>
<dbReference type="NCBIfam" id="TIGR00057">
    <property type="entry name" value="L-threonylcarbamoyladenylate synthase"/>
    <property type="match status" value="1"/>
</dbReference>
<feature type="binding site" evidence="14">
    <location>
        <position position="115"/>
    </location>
    <ligand>
        <name>ATP</name>
        <dbReference type="ChEBI" id="CHEBI:30616"/>
    </ligand>
</feature>
<dbReference type="Gene3D" id="3.90.870.10">
    <property type="entry name" value="DHBP synthase"/>
    <property type="match status" value="1"/>
</dbReference>
<evidence type="ECO:0000256" key="3">
    <source>
        <dbReference type="ARBA" id="ARBA00012584"/>
    </source>
</evidence>
<feature type="binding site" evidence="14">
    <location>
        <position position="149"/>
    </location>
    <ligand>
        <name>ATP</name>
        <dbReference type="ChEBI" id="CHEBI:30616"/>
    </ligand>
</feature>
<dbReference type="PANTHER" id="PTHR17490:SF16">
    <property type="entry name" value="THREONYLCARBAMOYL-AMP SYNTHASE"/>
    <property type="match status" value="1"/>
</dbReference>
<feature type="binding site" evidence="14">
    <location>
        <position position="64"/>
    </location>
    <ligand>
        <name>L-threonine</name>
        <dbReference type="ChEBI" id="CHEBI:57926"/>
    </ligand>
</feature>
<feature type="binding site" evidence="14">
    <location>
        <position position="179"/>
    </location>
    <ligand>
        <name>L-threonine</name>
        <dbReference type="ChEBI" id="CHEBI:57926"/>
    </ligand>
</feature>
<feature type="binding site" evidence="14">
    <location>
        <position position="119"/>
    </location>
    <ligand>
        <name>L-threonine</name>
        <dbReference type="ChEBI" id="CHEBI:57926"/>
    </ligand>
</feature>
<keyword evidence="7 13" id="KW-0819">tRNA processing</keyword>
<comment type="catalytic activity">
    <reaction evidence="12 13">
        <text>L-threonine + hydrogencarbonate + ATP = L-threonylcarbamoyladenylate + diphosphate + H2O</text>
        <dbReference type="Rhea" id="RHEA:36407"/>
        <dbReference type="ChEBI" id="CHEBI:15377"/>
        <dbReference type="ChEBI" id="CHEBI:17544"/>
        <dbReference type="ChEBI" id="CHEBI:30616"/>
        <dbReference type="ChEBI" id="CHEBI:33019"/>
        <dbReference type="ChEBI" id="CHEBI:57926"/>
        <dbReference type="ChEBI" id="CHEBI:73682"/>
        <dbReference type="EC" id="2.7.7.87"/>
    </reaction>
</comment>
<sequence length="313" mass="32713">MSAPIVPVLPETLALAVEILSDGGLVAMPTETVYGLAADASNPEAVVRLYEAKGRPRFNPLIAHVSGLPMAMREAVFSPLAASLAQEFWPGPLTLVLPVIPGGTVCDLARSGLQTVGLRCPSHMAANALIKEFDRPVVAPSANRSGHVSPTRADHVAADLADRIELILDGGPCDVGIESTIIAVEGDIVTLLRSGAVPADRLEAFIGKPLIRASGAGISAPGMLKSHYAPKARLRLNADAPEPGEGYLGFGPGVREGLNLSPEGDLAEAATKLFAMLRALDMRFDRIAIAPIPEEGLGEAINDRLARAAHRDS</sequence>
<evidence type="ECO:0000313" key="16">
    <source>
        <dbReference type="EMBL" id="KCZ99289.1"/>
    </source>
</evidence>
<feature type="binding site" evidence="14">
    <location>
        <position position="59"/>
    </location>
    <ligand>
        <name>ATP</name>
        <dbReference type="ChEBI" id="CHEBI:30616"/>
    </ligand>
</feature>
<dbReference type="OrthoDB" id="9814580at2"/>
<feature type="binding site" evidence="14">
    <location>
        <position position="193"/>
    </location>
    <ligand>
        <name>ATP</name>
        <dbReference type="ChEBI" id="CHEBI:30616"/>
    </ligand>
</feature>
<dbReference type="Gene3D" id="3.40.50.11030">
    <property type="entry name" value="Threonylcarbamoyl-AMP synthase, C-terminal domain"/>
    <property type="match status" value="1"/>
</dbReference>
<dbReference type="PIRSF" id="PIRSF004930">
    <property type="entry name" value="Tln_factor_SUA5"/>
    <property type="match status" value="1"/>
</dbReference>
<keyword evidence="17" id="KW-1185">Reference proteome</keyword>
<evidence type="ECO:0000313" key="17">
    <source>
        <dbReference type="Proteomes" id="UP000027100"/>
    </source>
</evidence>
<name>A0A062VAD0_9PROT</name>
<feature type="binding site" evidence="14">
    <location>
        <position position="141"/>
    </location>
    <ligand>
        <name>ATP</name>
        <dbReference type="ChEBI" id="CHEBI:30616"/>
    </ligand>
</feature>
<reference evidence="16 17" key="1">
    <citation type="journal article" date="2014" name="Antonie Van Leeuwenhoek">
        <title>Hyphomonas beringensis sp. nov. and Hyphomonas chukchiensis sp. nov., isolated from surface seawater of the Bering Sea and Chukchi Sea.</title>
        <authorList>
            <person name="Li C."/>
            <person name="Lai Q."/>
            <person name="Li G."/>
            <person name="Dong C."/>
            <person name="Wang J."/>
            <person name="Liao Y."/>
            <person name="Shao Z."/>
        </authorList>
    </citation>
    <scope>NUCLEOTIDE SEQUENCE [LARGE SCALE GENOMIC DNA]</scope>
    <source>
        <strain evidence="16 17">PS728</strain>
    </source>
</reference>
<dbReference type="InterPro" id="IPR005145">
    <property type="entry name" value="Sua5_C"/>
</dbReference>
<evidence type="ECO:0000256" key="6">
    <source>
        <dbReference type="ARBA" id="ARBA00022679"/>
    </source>
</evidence>
<dbReference type="InterPro" id="IPR006070">
    <property type="entry name" value="Sua5-like_dom"/>
</dbReference>
<dbReference type="EC" id="2.7.7.87" evidence="3 13"/>
<dbReference type="PATRIC" id="fig|1280954.3.peg.1411"/>
<feature type="binding site" evidence="14">
    <location>
        <position position="32"/>
    </location>
    <ligand>
        <name>L-threonine</name>
        <dbReference type="ChEBI" id="CHEBI:57926"/>
    </ligand>
</feature>
<dbReference type="EMBL" id="ARYM01000006">
    <property type="protein sequence ID" value="KCZ99289.1"/>
    <property type="molecule type" value="Genomic_DNA"/>
</dbReference>
<dbReference type="InterPro" id="IPR038385">
    <property type="entry name" value="Sua5/YwlC_C"/>
</dbReference>